<dbReference type="InterPro" id="IPR003439">
    <property type="entry name" value="ABC_transporter-like_ATP-bd"/>
</dbReference>
<dbReference type="GO" id="GO:0015424">
    <property type="term" value="F:ABC-type amino acid transporter activity"/>
    <property type="evidence" value="ECO:0007669"/>
    <property type="project" value="InterPro"/>
</dbReference>
<evidence type="ECO:0000256" key="2">
    <source>
        <dbReference type="ARBA" id="ARBA00022448"/>
    </source>
</evidence>
<comment type="subcellular location">
    <subcellularLocation>
        <location evidence="1">Cell membrane</location>
        <topology evidence="1">Peripheral membrane protein</topology>
    </subcellularLocation>
</comment>
<feature type="domain" description="ABC transporter" evidence="7">
    <location>
        <begin position="6"/>
        <end position="269"/>
    </location>
</feature>
<evidence type="ECO:0000256" key="4">
    <source>
        <dbReference type="ARBA" id="ARBA00022741"/>
    </source>
</evidence>
<protein>
    <submittedName>
        <fullName evidence="8">Polar amino acid transport system ATP-binding protein</fullName>
    </submittedName>
</protein>
<dbReference type="PROSITE" id="PS00211">
    <property type="entry name" value="ABC_TRANSPORTER_1"/>
    <property type="match status" value="1"/>
</dbReference>
<keyword evidence="9" id="KW-1185">Reference proteome</keyword>
<evidence type="ECO:0000256" key="3">
    <source>
        <dbReference type="ARBA" id="ARBA00022475"/>
    </source>
</evidence>
<evidence type="ECO:0000259" key="7">
    <source>
        <dbReference type="PROSITE" id="PS50893"/>
    </source>
</evidence>
<organism evidence="8 9">
    <name type="scientific">Leucobacter aridicollis</name>
    <dbReference type="NCBI Taxonomy" id="283878"/>
    <lineage>
        <taxon>Bacteria</taxon>
        <taxon>Bacillati</taxon>
        <taxon>Actinomycetota</taxon>
        <taxon>Actinomycetes</taxon>
        <taxon>Micrococcales</taxon>
        <taxon>Microbacteriaceae</taxon>
        <taxon>Leucobacter</taxon>
    </lineage>
</organism>
<dbReference type="GO" id="GO:0005524">
    <property type="term" value="F:ATP binding"/>
    <property type="evidence" value="ECO:0007669"/>
    <property type="project" value="UniProtKB-KW"/>
</dbReference>
<dbReference type="InterPro" id="IPR030679">
    <property type="entry name" value="ABC_ATPase_HisP-typ"/>
</dbReference>
<dbReference type="SMART" id="SM00382">
    <property type="entry name" value="AAA"/>
    <property type="match status" value="1"/>
</dbReference>
<name>A0A852QYG0_9MICO</name>
<dbReference type="Pfam" id="PF00005">
    <property type="entry name" value="ABC_tran"/>
    <property type="match status" value="1"/>
</dbReference>
<reference evidence="8 9" key="1">
    <citation type="submission" date="2020-07" db="EMBL/GenBank/DDBJ databases">
        <title>Sequencing the genomes of 1000 actinobacteria strains.</title>
        <authorList>
            <person name="Klenk H.-P."/>
        </authorList>
    </citation>
    <scope>NUCLEOTIDE SEQUENCE [LARGE SCALE GENOMIC DNA]</scope>
    <source>
        <strain evidence="8 9">DSM 17380</strain>
    </source>
</reference>
<dbReference type="GO" id="GO:0005886">
    <property type="term" value="C:plasma membrane"/>
    <property type="evidence" value="ECO:0007669"/>
    <property type="project" value="UniProtKB-SubCell"/>
</dbReference>
<evidence type="ECO:0000313" key="8">
    <source>
        <dbReference type="EMBL" id="NYD27453.1"/>
    </source>
</evidence>
<evidence type="ECO:0000256" key="5">
    <source>
        <dbReference type="ARBA" id="ARBA00022840"/>
    </source>
</evidence>
<keyword evidence="4" id="KW-0547">Nucleotide-binding</keyword>
<evidence type="ECO:0000256" key="1">
    <source>
        <dbReference type="ARBA" id="ARBA00004202"/>
    </source>
</evidence>
<sequence length="292" mass="32102">MRNPVIQIQDVYKSFLIGEKPSFWKRIVGGKDTRRTLEVLKGVDLDVLPGETVVLIGSSGSGKSTLLRCINKLEVIDSGKILVNDHLVGYRESGAGLVAESAKETARKRTDIGMVFQHFNLFMNKTALENVMAPLMHVKKLSRQQARALAEPALERVGLADRMENYPSRLSGGQKQRVAIARAMAMEPNVMLFDEPTSALDPELVGEVLAVIKNIAASGTTMVIVTHEMQFAREIGDRIVVMDGGQIVEQGPPEDVFGDPKHSRTRALLRRSGILDTPETEAVTVFPELDDD</sequence>
<comment type="caution">
    <text evidence="8">The sequence shown here is derived from an EMBL/GenBank/DDBJ whole genome shotgun (WGS) entry which is preliminary data.</text>
</comment>
<dbReference type="InterPro" id="IPR017871">
    <property type="entry name" value="ABC_transporter-like_CS"/>
</dbReference>
<dbReference type="GO" id="GO:0016887">
    <property type="term" value="F:ATP hydrolysis activity"/>
    <property type="evidence" value="ECO:0007669"/>
    <property type="project" value="InterPro"/>
</dbReference>
<keyword evidence="3" id="KW-1003">Cell membrane</keyword>
<dbReference type="PROSITE" id="PS50893">
    <property type="entry name" value="ABC_TRANSPORTER_2"/>
    <property type="match status" value="1"/>
</dbReference>
<evidence type="ECO:0000256" key="6">
    <source>
        <dbReference type="ARBA" id="ARBA00023136"/>
    </source>
</evidence>
<dbReference type="EMBL" id="JACCBD010000001">
    <property type="protein sequence ID" value="NYD27453.1"/>
    <property type="molecule type" value="Genomic_DNA"/>
</dbReference>
<keyword evidence="2" id="KW-0813">Transport</keyword>
<dbReference type="PANTHER" id="PTHR43166:SF35">
    <property type="entry name" value="L-CYSTINE IMPORT ATP-BINDING PROTEIN TCYN"/>
    <property type="match status" value="1"/>
</dbReference>
<dbReference type="Gene3D" id="3.40.50.300">
    <property type="entry name" value="P-loop containing nucleotide triphosphate hydrolases"/>
    <property type="match status" value="1"/>
</dbReference>
<keyword evidence="5 8" id="KW-0067">ATP-binding</keyword>
<dbReference type="PIRSF" id="PIRSF039085">
    <property type="entry name" value="ABC_ATPase_HisP"/>
    <property type="match status" value="1"/>
</dbReference>
<dbReference type="InterPro" id="IPR027417">
    <property type="entry name" value="P-loop_NTPase"/>
</dbReference>
<dbReference type="Proteomes" id="UP000586095">
    <property type="component" value="Unassembled WGS sequence"/>
</dbReference>
<keyword evidence="6" id="KW-0472">Membrane</keyword>
<dbReference type="InterPro" id="IPR050086">
    <property type="entry name" value="MetN_ABC_transporter-like"/>
</dbReference>
<dbReference type="RefSeq" id="WP_372430578.1">
    <property type="nucleotide sequence ID" value="NZ_BAAALZ010000001.1"/>
</dbReference>
<accession>A0A852QYG0</accession>
<dbReference type="InterPro" id="IPR003593">
    <property type="entry name" value="AAA+_ATPase"/>
</dbReference>
<dbReference type="AlphaFoldDB" id="A0A852QYG0"/>
<gene>
    <name evidence="8" type="ORF">BJ960_002256</name>
</gene>
<dbReference type="SUPFAM" id="SSF52540">
    <property type="entry name" value="P-loop containing nucleoside triphosphate hydrolases"/>
    <property type="match status" value="1"/>
</dbReference>
<proteinExistence type="predicted"/>
<dbReference type="PANTHER" id="PTHR43166">
    <property type="entry name" value="AMINO ACID IMPORT ATP-BINDING PROTEIN"/>
    <property type="match status" value="1"/>
</dbReference>
<evidence type="ECO:0000313" key="9">
    <source>
        <dbReference type="Proteomes" id="UP000586095"/>
    </source>
</evidence>